<gene>
    <name evidence="5 8" type="primary">prmC</name>
    <name evidence="8" type="ORF">RUN39_v1_810039</name>
</gene>
<keyword evidence="1 5" id="KW-0489">Methyltransferase</keyword>
<dbReference type="PANTHER" id="PTHR18895:SF74">
    <property type="entry name" value="MTRF1L RELEASE FACTOR GLUTAMINE METHYLTRANSFERASE"/>
    <property type="match status" value="1"/>
</dbReference>
<evidence type="ECO:0000256" key="4">
    <source>
        <dbReference type="ARBA" id="ARBA00048391"/>
    </source>
</evidence>
<dbReference type="EC" id="2.1.1.297" evidence="5"/>
<organism evidence="8">
    <name type="scientific">Ralstonia solanacearum</name>
    <name type="common">Pseudomonas solanacearum</name>
    <dbReference type="NCBI Taxonomy" id="305"/>
    <lineage>
        <taxon>Bacteria</taxon>
        <taxon>Pseudomonadati</taxon>
        <taxon>Pseudomonadota</taxon>
        <taxon>Betaproteobacteria</taxon>
        <taxon>Burkholderiales</taxon>
        <taxon>Burkholderiaceae</taxon>
        <taxon>Ralstonia</taxon>
        <taxon>Ralstonia solanacearum species complex</taxon>
    </lineage>
</organism>
<dbReference type="GO" id="GO:0032259">
    <property type="term" value="P:methylation"/>
    <property type="evidence" value="ECO:0007669"/>
    <property type="project" value="UniProtKB-KW"/>
</dbReference>
<dbReference type="InterPro" id="IPR004556">
    <property type="entry name" value="HemK-like"/>
</dbReference>
<dbReference type="CDD" id="cd02440">
    <property type="entry name" value="AdoMet_MTases"/>
    <property type="match status" value="1"/>
</dbReference>
<evidence type="ECO:0000256" key="5">
    <source>
        <dbReference type="HAMAP-Rule" id="MF_02126"/>
    </source>
</evidence>
<dbReference type="InterPro" id="IPR040758">
    <property type="entry name" value="PrmC_N"/>
</dbReference>
<accession>A0A0S4TY53</accession>
<dbReference type="InterPro" id="IPR019874">
    <property type="entry name" value="RF_methyltr_PrmC"/>
</dbReference>
<dbReference type="NCBIfam" id="TIGR00536">
    <property type="entry name" value="hemK_fam"/>
    <property type="match status" value="1"/>
</dbReference>
<dbReference type="GO" id="GO:0102559">
    <property type="term" value="F:peptide chain release factor N(5)-glutamine methyltransferase activity"/>
    <property type="evidence" value="ECO:0007669"/>
    <property type="project" value="UniProtKB-EC"/>
</dbReference>
<keyword evidence="2 5" id="KW-0808">Transferase</keyword>
<feature type="binding site" evidence="5">
    <location>
        <position position="170"/>
    </location>
    <ligand>
        <name>S-adenosyl-L-methionine</name>
        <dbReference type="ChEBI" id="CHEBI:59789"/>
    </ligand>
</feature>
<evidence type="ECO:0000259" key="7">
    <source>
        <dbReference type="Pfam" id="PF17827"/>
    </source>
</evidence>
<dbReference type="Pfam" id="PF05175">
    <property type="entry name" value="MTS"/>
    <property type="match status" value="1"/>
</dbReference>
<reference evidence="8" key="1">
    <citation type="submission" date="2015-10" db="EMBL/GenBank/DDBJ databases">
        <authorList>
            <person name="Gilbert D.G."/>
        </authorList>
    </citation>
    <scope>NUCLEOTIDE SEQUENCE</scope>
    <source>
        <strain evidence="8">Phyl III-seqv23</strain>
    </source>
</reference>
<comment type="function">
    <text evidence="5">Methylates the class 1 translation termination release factors RF1/PrfA and RF2/PrfB on the glutamine residue of the universally conserved GGQ motif.</text>
</comment>
<feature type="domain" description="Release factor glutamine methyltransferase N-terminal" evidence="7">
    <location>
        <begin position="39"/>
        <end position="102"/>
    </location>
</feature>
<dbReference type="FunFam" id="3.40.50.150:FF:000053">
    <property type="entry name" value="Release factor glutamine methyltransferase"/>
    <property type="match status" value="1"/>
</dbReference>
<dbReference type="Gene3D" id="3.40.50.150">
    <property type="entry name" value="Vaccinia Virus protein VP39"/>
    <property type="match status" value="1"/>
</dbReference>
<dbReference type="EMBL" id="LN899819">
    <property type="protein sequence ID" value="CUV14493.1"/>
    <property type="molecule type" value="Genomic_DNA"/>
</dbReference>
<evidence type="ECO:0000256" key="1">
    <source>
        <dbReference type="ARBA" id="ARBA00022603"/>
    </source>
</evidence>
<evidence type="ECO:0000256" key="3">
    <source>
        <dbReference type="ARBA" id="ARBA00022691"/>
    </source>
</evidence>
<comment type="similarity">
    <text evidence="5">Belongs to the protein N5-glutamine methyltransferase family. PrmC subfamily.</text>
</comment>
<dbReference type="Gene3D" id="1.10.8.10">
    <property type="entry name" value="DNA helicase RuvA subunit, C-terminal domain"/>
    <property type="match status" value="1"/>
</dbReference>
<dbReference type="HAMAP" id="MF_02126">
    <property type="entry name" value="RF_methyltr_PrmC"/>
    <property type="match status" value="1"/>
</dbReference>
<dbReference type="AlphaFoldDB" id="A0A0S4TY53"/>
<name>A0A0S4TY53_RALSL</name>
<evidence type="ECO:0000256" key="2">
    <source>
        <dbReference type="ARBA" id="ARBA00022679"/>
    </source>
</evidence>
<evidence type="ECO:0000259" key="6">
    <source>
        <dbReference type="Pfam" id="PF05175"/>
    </source>
</evidence>
<feature type="domain" description="Methyltransferase small" evidence="6">
    <location>
        <begin position="133"/>
        <end position="226"/>
    </location>
</feature>
<feature type="binding site" evidence="5">
    <location>
        <begin position="217"/>
        <end position="220"/>
    </location>
    <ligand>
        <name>substrate</name>
    </ligand>
</feature>
<dbReference type="InterPro" id="IPR029063">
    <property type="entry name" value="SAM-dependent_MTases_sf"/>
</dbReference>
<feature type="binding site" evidence="5">
    <location>
        <position position="198"/>
    </location>
    <ligand>
        <name>S-adenosyl-L-methionine</name>
        <dbReference type="ChEBI" id="CHEBI:59789"/>
    </ligand>
</feature>
<feature type="binding site" evidence="5">
    <location>
        <position position="217"/>
    </location>
    <ligand>
        <name>S-adenosyl-L-methionine</name>
        <dbReference type="ChEBI" id="CHEBI:59789"/>
    </ligand>
</feature>
<evidence type="ECO:0000313" key="8">
    <source>
        <dbReference type="EMBL" id="CUV14493.1"/>
    </source>
</evidence>
<dbReference type="PROSITE" id="PS00092">
    <property type="entry name" value="N6_MTASE"/>
    <property type="match status" value="1"/>
</dbReference>
<proteinExistence type="inferred from homology"/>
<dbReference type="Pfam" id="PF17827">
    <property type="entry name" value="PrmC_N"/>
    <property type="match status" value="1"/>
</dbReference>
<dbReference type="InterPro" id="IPR007848">
    <property type="entry name" value="Small_mtfrase_dom"/>
</dbReference>
<feature type="binding site" evidence="5">
    <location>
        <begin position="147"/>
        <end position="151"/>
    </location>
    <ligand>
        <name>S-adenosyl-L-methionine</name>
        <dbReference type="ChEBI" id="CHEBI:59789"/>
    </ligand>
</feature>
<dbReference type="NCBIfam" id="TIGR03534">
    <property type="entry name" value="RF_mod_PrmC"/>
    <property type="match status" value="1"/>
</dbReference>
<keyword evidence="3 5" id="KW-0949">S-adenosyl-L-methionine</keyword>
<comment type="catalytic activity">
    <reaction evidence="4 5">
        <text>L-glutaminyl-[peptide chain release factor] + S-adenosyl-L-methionine = N(5)-methyl-L-glutaminyl-[peptide chain release factor] + S-adenosyl-L-homocysteine + H(+)</text>
        <dbReference type="Rhea" id="RHEA:42896"/>
        <dbReference type="Rhea" id="RHEA-COMP:10271"/>
        <dbReference type="Rhea" id="RHEA-COMP:10272"/>
        <dbReference type="ChEBI" id="CHEBI:15378"/>
        <dbReference type="ChEBI" id="CHEBI:30011"/>
        <dbReference type="ChEBI" id="CHEBI:57856"/>
        <dbReference type="ChEBI" id="CHEBI:59789"/>
        <dbReference type="ChEBI" id="CHEBI:61891"/>
        <dbReference type="EC" id="2.1.1.297"/>
    </reaction>
</comment>
<dbReference type="InterPro" id="IPR050320">
    <property type="entry name" value="N5-glutamine_MTase"/>
</dbReference>
<dbReference type="GO" id="GO:0003676">
    <property type="term" value="F:nucleic acid binding"/>
    <property type="evidence" value="ECO:0007669"/>
    <property type="project" value="InterPro"/>
</dbReference>
<protein>
    <recommendedName>
        <fullName evidence="5">Release factor glutamine methyltransferase</fullName>
        <shortName evidence="5">RF MTase</shortName>
        <ecNumber evidence="5">2.1.1.297</ecNumber>
    </recommendedName>
    <alternativeName>
        <fullName evidence="5">N5-glutamine methyltransferase PrmC</fullName>
    </alternativeName>
    <alternativeName>
        <fullName evidence="5">Protein-(glutamine-N5) MTase PrmC</fullName>
    </alternativeName>
    <alternativeName>
        <fullName evidence="5">Protein-glutamine N-methyltransferase PrmC</fullName>
    </alternativeName>
</protein>
<dbReference type="SUPFAM" id="SSF53335">
    <property type="entry name" value="S-adenosyl-L-methionine-dependent methyltransferases"/>
    <property type="match status" value="1"/>
</dbReference>
<dbReference type="PANTHER" id="PTHR18895">
    <property type="entry name" value="HEMK METHYLTRANSFERASE"/>
    <property type="match status" value="1"/>
</dbReference>
<dbReference type="InterPro" id="IPR002052">
    <property type="entry name" value="DNA_methylase_N6_adenine_CS"/>
</dbReference>
<sequence length="316" mass="33204">MPIWPGPCYFVRPALLNDGPAVPSTFAIPPDTLPRVADALAVLTGAGLPALEARMLVSHVTGLSRVQLITQDTCGIDDGTRTRLAELATRRLAGEPMAYLLGEREFFGRMFQVTPAVLIPRPDTELLVEQALDRIDDRDAPAVLDLGTGSGIIAVTVALARRDARVWATDTSADALAVAVRNAQALGAANMHAALGDWYAALPESDAPPVFDLIVSNPPYIASADAHLGQGDLRFEPAGALTDHGDGLRHLRTIVAGAPARLAADGWLLLEHGYDQGPAVRALLADAGFADVFTAQDLAGHDRCSGGRHPAAQNAA</sequence>